<comment type="caution">
    <text evidence="2">The sequence shown here is derived from an EMBL/GenBank/DDBJ whole genome shotgun (WGS) entry which is preliminary data.</text>
</comment>
<dbReference type="Proteomes" id="UP000027601">
    <property type="component" value="Unassembled WGS sequence"/>
</dbReference>
<name>A0A069DB61_9BACE</name>
<feature type="transmembrane region" description="Helical" evidence="1">
    <location>
        <begin position="32"/>
        <end position="50"/>
    </location>
</feature>
<dbReference type="STRING" id="1121097.GCA_000428125_02696"/>
<dbReference type="OrthoDB" id="1014758at2"/>
<dbReference type="EMBL" id="BAJS01000022">
    <property type="protein sequence ID" value="GAK37514.1"/>
    <property type="molecule type" value="Genomic_DNA"/>
</dbReference>
<feature type="transmembrane region" description="Helical" evidence="1">
    <location>
        <begin position="7"/>
        <end position="26"/>
    </location>
</feature>
<sequence length="112" mass="12500">MKKIVQGLMMVGGIMTLAGAAFYITGWFLSPYIYIIGAGLFAIAQINTPYQGTNKIIKRLRLQQILGALMLIMSGIFMFTTRGNEWIACLCIAAVLELYTSFRIPQEEAKEQ</sequence>
<proteinExistence type="predicted"/>
<accession>A0A069DB61</accession>
<protein>
    <submittedName>
        <fullName evidence="2">Uncharacterized protein</fullName>
    </submittedName>
</protein>
<keyword evidence="1" id="KW-0472">Membrane</keyword>
<dbReference type="RefSeq" id="WP_024997165.1">
    <property type="nucleotide sequence ID" value="NZ_ATZI01000015.1"/>
</dbReference>
<evidence type="ECO:0000313" key="2">
    <source>
        <dbReference type="EMBL" id="GAK37514.1"/>
    </source>
</evidence>
<dbReference type="eggNOG" id="ENOG50334KJ">
    <property type="taxonomic scope" value="Bacteria"/>
</dbReference>
<keyword evidence="1" id="KW-1133">Transmembrane helix</keyword>
<dbReference type="AlphaFoldDB" id="A0A069DB61"/>
<organism evidence="2 3">
    <name type="scientific">Bacteroides graminisolvens DSM 19988 = JCM 15093</name>
    <dbReference type="NCBI Taxonomy" id="1121097"/>
    <lineage>
        <taxon>Bacteria</taxon>
        <taxon>Pseudomonadati</taxon>
        <taxon>Bacteroidota</taxon>
        <taxon>Bacteroidia</taxon>
        <taxon>Bacteroidales</taxon>
        <taxon>Bacteroidaceae</taxon>
        <taxon>Bacteroides</taxon>
    </lineage>
</organism>
<gene>
    <name evidence="2" type="ORF">JCM15093_2768</name>
</gene>
<keyword evidence="3" id="KW-1185">Reference proteome</keyword>
<evidence type="ECO:0000256" key="1">
    <source>
        <dbReference type="SAM" id="Phobius"/>
    </source>
</evidence>
<reference evidence="2 3" key="1">
    <citation type="journal article" date="2015" name="Microbes Environ.">
        <title>Distribution and evolution of nitrogen fixation genes in the phylum bacteroidetes.</title>
        <authorList>
            <person name="Inoue J."/>
            <person name="Oshima K."/>
            <person name="Suda W."/>
            <person name="Sakamoto M."/>
            <person name="Iino T."/>
            <person name="Noda S."/>
            <person name="Hongoh Y."/>
            <person name="Hattori M."/>
            <person name="Ohkuma M."/>
        </authorList>
    </citation>
    <scope>NUCLEOTIDE SEQUENCE [LARGE SCALE GENOMIC DNA]</scope>
    <source>
        <strain evidence="2 3">JCM 15093</strain>
    </source>
</reference>
<keyword evidence="1" id="KW-0812">Transmembrane</keyword>
<feature type="transmembrane region" description="Helical" evidence="1">
    <location>
        <begin position="62"/>
        <end position="79"/>
    </location>
</feature>
<evidence type="ECO:0000313" key="3">
    <source>
        <dbReference type="Proteomes" id="UP000027601"/>
    </source>
</evidence>